<dbReference type="EMBL" id="UOEX01000382">
    <property type="protein sequence ID" value="VAW41390.1"/>
    <property type="molecule type" value="Genomic_DNA"/>
</dbReference>
<organism evidence="1">
    <name type="scientific">hydrothermal vent metagenome</name>
    <dbReference type="NCBI Taxonomy" id="652676"/>
    <lineage>
        <taxon>unclassified sequences</taxon>
        <taxon>metagenomes</taxon>
        <taxon>ecological metagenomes</taxon>
    </lineage>
</organism>
<reference evidence="1" key="1">
    <citation type="submission" date="2018-06" db="EMBL/GenBank/DDBJ databases">
        <authorList>
            <person name="Zhirakovskaya E."/>
        </authorList>
    </citation>
    <scope>NUCLEOTIDE SEQUENCE</scope>
</reference>
<gene>
    <name evidence="1" type="ORF">MNBD_DELTA03-1029</name>
</gene>
<dbReference type="AlphaFoldDB" id="A0A3B0VLH2"/>
<protein>
    <submittedName>
        <fullName evidence="1">Uncharacterized protein</fullName>
    </submittedName>
</protein>
<evidence type="ECO:0000313" key="1">
    <source>
        <dbReference type="EMBL" id="VAW41390.1"/>
    </source>
</evidence>
<accession>A0A3B0VLH2</accession>
<name>A0A3B0VLH2_9ZZZZ</name>
<sequence length="56" mass="6379">MTTPQKAEFAPIPFLSGLAPEISAFSEPVKSNSYKFRGRQSQARNDEQKIFYEVIK</sequence>
<proteinExistence type="predicted"/>